<dbReference type="InterPro" id="IPR012171">
    <property type="entry name" value="Fatty_acid_desaturase"/>
</dbReference>
<proteinExistence type="predicted"/>
<evidence type="ECO:0000256" key="1">
    <source>
        <dbReference type="SAM" id="Phobius"/>
    </source>
</evidence>
<dbReference type="KEGG" id="zga:ZOBELLIA_1067"/>
<keyword evidence="1" id="KW-0812">Transmembrane</keyword>
<evidence type="ECO:0000313" key="4">
    <source>
        <dbReference type="Proteomes" id="UP000008898"/>
    </source>
</evidence>
<sequence length="333" mass="38123">MVFKTAIMLLLFFTPLSIIIFSSITSVPLLFGLYILSGLGMAGIGMGVMHDAIHGSYSKNKTINRIMGYTINLIGANDKVWRLQHNVLHHSFTNIDEHDDDINAPFFLRFSPHAKRNKLHKYQHYYAWFFYGLSTISWITSKDFIRYKRYYKMGLIKDRSTYRKGMMKIIAWKLLYYSYALVLPIVLTAFAPWTVVLAFLAMHFVTGLSISLVFQTAHVSPNAAFPLPDENGHLESGRLAHQLETTCNFAQKSVLLSWLIGGLTHQIEHHLFPNISHVHYRKIAPIVKRTAEEFGLPYHSNGSFVSAVSKHFQMLRDLGRMDMLPIEAIPTNQ</sequence>
<feature type="transmembrane region" description="Helical" evidence="1">
    <location>
        <begin position="125"/>
        <end position="145"/>
    </location>
</feature>
<feature type="transmembrane region" description="Helical" evidence="1">
    <location>
        <begin position="166"/>
        <end position="187"/>
    </location>
</feature>
<name>G0L2Q3_ZOBGA</name>
<reference evidence="4" key="1">
    <citation type="submission" date="2009-07" db="EMBL/GenBank/DDBJ databases">
        <title>Complete genome sequence of Zobellia galactanivorans Dsij.</title>
        <authorList>
            <consortium name="Genoscope - CEA"/>
        </authorList>
    </citation>
    <scope>NUCLEOTIDE SEQUENCE [LARGE SCALE GENOMIC DNA]</scope>
    <source>
        <strain evidence="4">DSM 12802 / CCUG 47099 / CIP 106680 / NCIMB 13871 / Dsij</strain>
    </source>
</reference>
<keyword evidence="4" id="KW-1185">Reference proteome</keyword>
<feature type="transmembrane region" description="Helical" evidence="1">
    <location>
        <begin position="6"/>
        <end position="24"/>
    </location>
</feature>
<dbReference type="HOGENOM" id="CLU_030320_0_0_10"/>
<feature type="domain" description="Fatty acid desaturase" evidence="2">
    <location>
        <begin position="29"/>
        <end position="300"/>
    </location>
</feature>
<dbReference type="PIRSF" id="PIRSF015921">
    <property type="entry name" value="FA_sphinglp_des"/>
    <property type="match status" value="1"/>
</dbReference>
<reference evidence="3 4" key="2">
    <citation type="journal article" date="2012" name="Environ. Microbiol.">
        <title>Characterization of the first alginolytic operons in a marine bacterium: from their emergence in marine Flavobacteriia to their independent transfers to marine Proteobacteria and human gut Bacteroides.</title>
        <authorList>
            <person name="Thomas F."/>
            <person name="Barbeyron T."/>
            <person name="Tonon T."/>
            <person name="Genicot S."/>
            <person name="Czjzek M."/>
            <person name="Michel G."/>
        </authorList>
    </citation>
    <scope>NUCLEOTIDE SEQUENCE [LARGE SCALE GENOMIC DNA]</scope>
    <source>
        <strain evidence="4">DSM 12802 / CCUG 47099 / CIP 106680 / NCIMB 13871 / Dsij</strain>
    </source>
</reference>
<accession>G0L2Q3</accession>
<feature type="transmembrane region" description="Helical" evidence="1">
    <location>
        <begin position="31"/>
        <end position="49"/>
    </location>
</feature>
<dbReference type="PATRIC" id="fig|63186.3.peg.1050"/>
<dbReference type="PANTHER" id="PTHR19353">
    <property type="entry name" value="FATTY ACID DESATURASE 2"/>
    <property type="match status" value="1"/>
</dbReference>
<dbReference type="Pfam" id="PF00487">
    <property type="entry name" value="FA_desaturase"/>
    <property type="match status" value="1"/>
</dbReference>
<dbReference type="STRING" id="63186.ZOBELLIA_1067"/>
<organism evidence="3 4">
    <name type="scientific">Zobellia galactanivorans (strain DSM 12802 / CCUG 47099 / CIP 106680 / NCIMB 13871 / Dsij)</name>
    <dbReference type="NCBI Taxonomy" id="63186"/>
    <lineage>
        <taxon>Bacteria</taxon>
        <taxon>Pseudomonadati</taxon>
        <taxon>Bacteroidota</taxon>
        <taxon>Flavobacteriia</taxon>
        <taxon>Flavobacteriales</taxon>
        <taxon>Flavobacteriaceae</taxon>
        <taxon>Zobellia</taxon>
    </lineage>
</organism>
<keyword evidence="3" id="KW-0560">Oxidoreductase</keyword>
<dbReference type="InterPro" id="IPR005804">
    <property type="entry name" value="FA_desaturase_dom"/>
</dbReference>
<keyword evidence="1" id="KW-0472">Membrane</keyword>
<dbReference type="AlphaFoldDB" id="G0L2Q3"/>
<dbReference type="EC" id="1.14.19.3" evidence="3"/>
<dbReference type="PANTHER" id="PTHR19353:SF19">
    <property type="entry name" value="DELTA(5) FATTY ACID DESATURASE C-RELATED"/>
    <property type="match status" value="1"/>
</dbReference>
<dbReference type="Proteomes" id="UP000008898">
    <property type="component" value="Chromosome"/>
</dbReference>
<gene>
    <name evidence="3" type="primary">des6-2</name>
    <name evidence="3" type="ordered locus">zobellia_1067</name>
</gene>
<dbReference type="EMBL" id="FP476056">
    <property type="protein sequence ID" value="CAZ95124.1"/>
    <property type="molecule type" value="Genomic_DNA"/>
</dbReference>
<feature type="transmembrane region" description="Helical" evidence="1">
    <location>
        <begin position="193"/>
        <end position="214"/>
    </location>
</feature>
<dbReference type="GO" id="GO:0008610">
    <property type="term" value="P:lipid biosynthetic process"/>
    <property type="evidence" value="ECO:0007669"/>
    <property type="project" value="UniProtKB-ARBA"/>
</dbReference>
<dbReference type="GO" id="GO:0016213">
    <property type="term" value="F:acyl-CoA 6-desaturase activity"/>
    <property type="evidence" value="ECO:0007669"/>
    <property type="project" value="UniProtKB-EC"/>
</dbReference>
<keyword evidence="1" id="KW-1133">Transmembrane helix</keyword>
<evidence type="ECO:0000313" key="3">
    <source>
        <dbReference type="EMBL" id="CAZ95124.1"/>
    </source>
</evidence>
<dbReference type="CDD" id="cd03506">
    <property type="entry name" value="Delta6-FADS-like"/>
    <property type="match status" value="1"/>
</dbReference>
<protein>
    <submittedName>
        <fullName evidence="3">Linoleoyl-CoA desaturase</fullName>
        <ecNumber evidence="3">1.14.19.3</ecNumber>
    </submittedName>
</protein>
<dbReference type="GO" id="GO:0016020">
    <property type="term" value="C:membrane"/>
    <property type="evidence" value="ECO:0007669"/>
    <property type="project" value="TreeGrafter"/>
</dbReference>
<evidence type="ECO:0000259" key="2">
    <source>
        <dbReference type="Pfam" id="PF00487"/>
    </source>
</evidence>